<dbReference type="InterPro" id="IPR036291">
    <property type="entry name" value="NAD(P)-bd_dom_sf"/>
</dbReference>
<reference evidence="3 4" key="1">
    <citation type="submission" date="2017-11" db="EMBL/GenBank/DDBJ databases">
        <title>Draft genome sequence of Rhizobiales bacterium SY3-13.</title>
        <authorList>
            <person name="Sun C."/>
        </authorList>
    </citation>
    <scope>NUCLEOTIDE SEQUENCE [LARGE SCALE GENOMIC DNA]</scope>
    <source>
        <strain evidence="3 4">SY3-13</strain>
    </source>
</reference>
<dbReference type="InterPro" id="IPR057326">
    <property type="entry name" value="KR_dom"/>
</dbReference>
<name>A0A2M9G043_9PROT</name>
<dbReference type="PROSITE" id="PS00061">
    <property type="entry name" value="ADH_SHORT"/>
    <property type="match status" value="1"/>
</dbReference>
<dbReference type="PANTHER" id="PTHR42760">
    <property type="entry name" value="SHORT-CHAIN DEHYDROGENASES/REDUCTASES FAMILY MEMBER"/>
    <property type="match status" value="1"/>
</dbReference>
<gene>
    <name evidence="3" type="ORF">CVT23_14260</name>
</gene>
<evidence type="ECO:0000256" key="1">
    <source>
        <dbReference type="ARBA" id="ARBA00006484"/>
    </source>
</evidence>
<accession>A0A2M9G043</accession>
<dbReference type="Pfam" id="PF13561">
    <property type="entry name" value="adh_short_C2"/>
    <property type="match status" value="1"/>
</dbReference>
<evidence type="ECO:0000313" key="3">
    <source>
        <dbReference type="EMBL" id="PJK29076.1"/>
    </source>
</evidence>
<evidence type="ECO:0000259" key="2">
    <source>
        <dbReference type="SMART" id="SM00822"/>
    </source>
</evidence>
<dbReference type="FunFam" id="3.40.50.720:FF:000084">
    <property type="entry name" value="Short-chain dehydrogenase reductase"/>
    <property type="match status" value="1"/>
</dbReference>
<dbReference type="OrthoDB" id="286404at2"/>
<dbReference type="PRINTS" id="PR00081">
    <property type="entry name" value="GDHRDH"/>
</dbReference>
<proteinExistence type="inferred from homology"/>
<evidence type="ECO:0000313" key="4">
    <source>
        <dbReference type="Proteomes" id="UP000229498"/>
    </source>
</evidence>
<feature type="domain" description="Ketoreductase" evidence="2">
    <location>
        <begin position="10"/>
        <end position="189"/>
    </location>
</feature>
<organism evidence="3 4">
    <name type="scientific">Minwuia thermotolerans</name>
    <dbReference type="NCBI Taxonomy" id="2056226"/>
    <lineage>
        <taxon>Bacteria</taxon>
        <taxon>Pseudomonadati</taxon>
        <taxon>Pseudomonadota</taxon>
        <taxon>Alphaproteobacteria</taxon>
        <taxon>Minwuiales</taxon>
        <taxon>Minwuiaceae</taxon>
        <taxon>Minwuia</taxon>
    </lineage>
</organism>
<comment type="similarity">
    <text evidence="1">Belongs to the short-chain dehydrogenases/reductases (SDR) family.</text>
</comment>
<comment type="caution">
    <text evidence="3">The sequence shown here is derived from an EMBL/GenBank/DDBJ whole genome shotgun (WGS) entry which is preliminary data.</text>
</comment>
<dbReference type="InterPro" id="IPR020904">
    <property type="entry name" value="Sc_DH/Rdtase_CS"/>
</dbReference>
<sequence>MFNQLRLDGRIALVTGGSKGLGRAMALGLASAGATVVVAARSEGPLLETVEAIGLKGGNADHRILDVTDEAACKATVESVVADRRRLDILINNAGFISRAPLSESTTDDYRAVIETNLVSLYVLARESARHMAAQGRGRIINIGSVMSRIARPNISSYVATKHAVTGLTKSLAVELADKGICVNGIAPGYFGTEFNKPLMADAAFTQMVEERTPVGRWGRPDEIAGAAIFLSSDAASYVTGHMLFVDGGMTVKL</sequence>
<dbReference type="PRINTS" id="PR00080">
    <property type="entry name" value="SDRFAMILY"/>
</dbReference>
<keyword evidence="4" id="KW-1185">Reference proteome</keyword>
<dbReference type="InterPro" id="IPR002347">
    <property type="entry name" value="SDR_fam"/>
</dbReference>
<dbReference type="SUPFAM" id="SSF51735">
    <property type="entry name" value="NAD(P)-binding Rossmann-fold domains"/>
    <property type="match status" value="1"/>
</dbReference>
<dbReference type="Proteomes" id="UP000229498">
    <property type="component" value="Unassembled WGS sequence"/>
</dbReference>
<dbReference type="Gene3D" id="3.40.50.720">
    <property type="entry name" value="NAD(P)-binding Rossmann-like Domain"/>
    <property type="match status" value="1"/>
</dbReference>
<dbReference type="RefSeq" id="WP_109794035.1">
    <property type="nucleotide sequence ID" value="NZ_PHIG01000037.1"/>
</dbReference>
<dbReference type="EMBL" id="PHIG01000037">
    <property type="protein sequence ID" value="PJK29076.1"/>
    <property type="molecule type" value="Genomic_DNA"/>
</dbReference>
<dbReference type="SMART" id="SM00822">
    <property type="entry name" value="PKS_KR"/>
    <property type="match status" value="1"/>
</dbReference>
<dbReference type="AlphaFoldDB" id="A0A2M9G043"/>
<dbReference type="GO" id="GO:0016616">
    <property type="term" value="F:oxidoreductase activity, acting on the CH-OH group of donors, NAD or NADP as acceptor"/>
    <property type="evidence" value="ECO:0007669"/>
    <property type="project" value="TreeGrafter"/>
</dbReference>
<dbReference type="NCBIfam" id="NF005559">
    <property type="entry name" value="PRK07231.1"/>
    <property type="match status" value="1"/>
</dbReference>
<protein>
    <submittedName>
        <fullName evidence="3">Gluconate 5-dehydrogenase</fullName>
    </submittedName>
</protein>